<feature type="transmembrane region" description="Helical" evidence="1">
    <location>
        <begin position="65"/>
        <end position="83"/>
    </location>
</feature>
<feature type="non-terminal residue" evidence="2">
    <location>
        <position position="88"/>
    </location>
</feature>
<keyword evidence="1" id="KW-1133">Transmembrane helix</keyword>
<reference evidence="2" key="1">
    <citation type="journal article" date="2013" name="BMC Genomics">
        <title>Unscrambling butterfly oogenesis.</title>
        <authorList>
            <person name="Carter J.M."/>
            <person name="Baker S.C."/>
            <person name="Pink R."/>
            <person name="Carter D.R."/>
            <person name="Collins A."/>
            <person name="Tomlin J."/>
            <person name="Gibbs M."/>
            <person name="Breuker C.J."/>
        </authorList>
    </citation>
    <scope>NUCLEOTIDE SEQUENCE</scope>
    <source>
        <tissue evidence="2">Ovary</tissue>
    </source>
</reference>
<dbReference type="EMBL" id="GAIX01001713">
    <property type="protein sequence ID" value="JAA90847.1"/>
    <property type="molecule type" value="Transcribed_RNA"/>
</dbReference>
<sequence length="88" mass="9160">MVTIVALVAIIARVAVVALAAVTAATVVVAFEALLRLVTGWFLLLVTTRGYFIRLVVSRVLVTRGTCLGSLIITLVVTALHPATSATA</sequence>
<reference evidence="2" key="2">
    <citation type="submission" date="2013-05" db="EMBL/GenBank/DDBJ databases">
        <authorList>
            <person name="Carter J.-M."/>
            <person name="Baker S.C."/>
            <person name="Pink R."/>
            <person name="Carter D.R.F."/>
            <person name="Collins A."/>
            <person name="Tomlin J."/>
            <person name="Gibbs M."/>
            <person name="Breuker C.J."/>
        </authorList>
    </citation>
    <scope>NUCLEOTIDE SEQUENCE</scope>
    <source>
        <tissue evidence="2">Ovary</tissue>
    </source>
</reference>
<accession>S4PZD8</accession>
<name>S4PZD8_9NEOP</name>
<feature type="transmembrane region" description="Helical" evidence="1">
    <location>
        <begin position="34"/>
        <end position="53"/>
    </location>
</feature>
<dbReference type="AlphaFoldDB" id="S4PZD8"/>
<keyword evidence="1" id="KW-0812">Transmembrane</keyword>
<protein>
    <submittedName>
        <fullName evidence="2">Uncharacterized protein</fullName>
    </submittedName>
</protein>
<proteinExistence type="predicted"/>
<organism evidence="2">
    <name type="scientific">Pararge aegeria</name>
    <name type="common">speckled wood butterfly</name>
    <dbReference type="NCBI Taxonomy" id="116150"/>
    <lineage>
        <taxon>Eukaryota</taxon>
        <taxon>Metazoa</taxon>
        <taxon>Ecdysozoa</taxon>
        <taxon>Arthropoda</taxon>
        <taxon>Hexapoda</taxon>
        <taxon>Insecta</taxon>
        <taxon>Pterygota</taxon>
        <taxon>Neoptera</taxon>
        <taxon>Endopterygota</taxon>
        <taxon>Lepidoptera</taxon>
        <taxon>Glossata</taxon>
        <taxon>Ditrysia</taxon>
        <taxon>Papilionoidea</taxon>
        <taxon>Nymphalidae</taxon>
        <taxon>Satyrinae</taxon>
        <taxon>Satyrini</taxon>
        <taxon>Parargina</taxon>
        <taxon>Pararge</taxon>
    </lineage>
</organism>
<evidence type="ECO:0000256" key="1">
    <source>
        <dbReference type="SAM" id="Phobius"/>
    </source>
</evidence>
<evidence type="ECO:0000313" key="2">
    <source>
        <dbReference type="EMBL" id="JAA90847.1"/>
    </source>
</evidence>
<keyword evidence="1" id="KW-0472">Membrane</keyword>